<dbReference type="InterPro" id="IPR027417">
    <property type="entry name" value="P-loop_NTPase"/>
</dbReference>
<evidence type="ECO:0000256" key="20">
    <source>
        <dbReference type="ARBA" id="ARBA00023125"/>
    </source>
</evidence>
<feature type="region of interest" description="Disordered" evidence="26">
    <location>
        <begin position="586"/>
        <end position="641"/>
    </location>
</feature>
<dbReference type="PROSITE" id="PS51206">
    <property type="entry name" value="SF3_HELICASE_1"/>
    <property type="match status" value="1"/>
</dbReference>
<proteinExistence type="inferred from homology"/>
<keyword evidence="6 25" id="KW-1048">Host nucleus</keyword>
<dbReference type="EMBL" id="MT770848">
    <property type="protein sequence ID" value="QOI91155.1"/>
    <property type="molecule type" value="Genomic_DNA"/>
</dbReference>
<dbReference type="Pfam" id="PF12433">
    <property type="entry name" value="PV_NSP1"/>
    <property type="match status" value="1"/>
</dbReference>
<evidence type="ECO:0000256" key="13">
    <source>
        <dbReference type="ARBA" id="ARBA00022801"/>
    </source>
</evidence>
<dbReference type="Pfam" id="PF12475">
    <property type="entry name" value="Amdo_NSP_1-3"/>
    <property type="match status" value="2"/>
</dbReference>
<evidence type="ECO:0000256" key="18">
    <source>
        <dbReference type="ARBA" id="ARBA00023109"/>
    </source>
</evidence>
<dbReference type="GO" id="GO:0006260">
    <property type="term" value="P:DNA replication"/>
    <property type="evidence" value="ECO:0007669"/>
    <property type="project" value="UniProtKB-UniRule"/>
</dbReference>
<evidence type="ECO:0000256" key="14">
    <source>
        <dbReference type="ARBA" id="ARBA00022806"/>
    </source>
</evidence>
<feature type="compositionally biased region" description="Polar residues" evidence="26">
    <location>
        <begin position="588"/>
        <end position="621"/>
    </location>
</feature>
<keyword evidence="17" id="KW-0805">Transcription regulation</keyword>
<comment type="catalytic activity">
    <reaction evidence="24">
        <text>ATP + H2O = ADP + phosphate + H(+)</text>
        <dbReference type="Rhea" id="RHEA:13065"/>
        <dbReference type="ChEBI" id="CHEBI:15377"/>
        <dbReference type="ChEBI" id="CHEBI:15378"/>
        <dbReference type="ChEBI" id="CHEBI:30616"/>
        <dbReference type="ChEBI" id="CHEBI:43474"/>
        <dbReference type="ChEBI" id="CHEBI:456216"/>
        <dbReference type="EC" id="3.6.4.12"/>
    </reaction>
</comment>
<keyword evidence="16" id="KW-0460">Magnesium</keyword>
<organism evidence="29">
    <name type="scientific">Labrador amdoparvovirus 1</name>
    <dbReference type="NCBI Taxonomy" id="2778671"/>
    <lineage>
        <taxon>Viruses</taxon>
        <taxon>Monodnaviria</taxon>
        <taxon>Shotokuvirae</taxon>
        <taxon>Cossaviricota</taxon>
        <taxon>Quintoviricetes</taxon>
        <taxon>Piccovirales</taxon>
        <taxon>Parvoviridae</taxon>
        <taxon>Parvovirinae</taxon>
        <taxon>Amdoparvovirus</taxon>
        <taxon>Amdoparvovirus carnivoran6</taxon>
    </lineage>
</organism>
<gene>
    <name evidence="29" type="primary">NS1</name>
</gene>
<evidence type="ECO:0000259" key="27">
    <source>
        <dbReference type="PROSITE" id="PS51206"/>
    </source>
</evidence>
<dbReference type="InterPro" id="IPR021076">
    <property type="entry name" value="Parvovirus_NS1_N"/>
</dbReference>
<dbReference type="InterPro" id="IPR001257">
    <property type="entry name" value="Parvovirus_NS1_helicase"/>
</dbReference>
<dbReference type="InterPro" id="IPR049901">
    <property type="entry name" value="PV_NS1-NUC"/>
</dbReference>
<evidence type="ECO:0000256" key="16">
    <source>
        <dbReference type="ARBA" id="ARBA00022842"/>
    </source>
</evidence>
<keyword evidence="18" id="KW-1194">Viral DNA replication</keyword>
<dbReference type="InterPro" id="IPR014015">
    <property type="entry name" value="Helicase_SF3_DNA-vir"/>
</dbReference>
<dbReference type="InterPro" id="IPR020960">
    <property type="entry name" value="ADV_NS1-3"/>
</dbReference>
<feature type="short sequence motif" description="RCR-2" evidence="25">
    <location>
        <begin position="125"/>
        <end position="127"/>
    </location>
</feature>
<keyword evidence="10" id="KW-0479">Metal-binding</keyword>
<evidence type="ECO:0000256" key="2">
    <source>
        <dbReference type="ARBA" id="ARBA00004147"/>
    </source>
</evidence>
<evidence type="ECO:0000256" key="17">
    <source>
        <dbReference type="ARBA" id="ARBA00023015"/>
    </source>
</evidence>
<evidence type="ECO:0000256" key="9">
    <source>
        <dbReference type="ARBA" id="ARBA00022722"/>
    </source>
</evidence>
<keyword evidence="21" id="KW-0804">Transcription</keyword>
<keyword evidence="13 25" id="KW-0378">Hydrolase</keyword>
<feature type="domain" description="SF3 helicase" evidence="27">
    <location>
        <begin position="391"/>
        <end position="560"/>
    </location>
</feature>
<evidence type="ECO:0000313" key="29">
    <source>
        <dbReference type="EMBL" id="QOI91155.1"/>
    </source>
</evidence>
<evidence type="ECO:0000256" key="21">
    <source>
        <dbReference type="ARBA" id="ARBA00023163"/>
    </source>
</evidence>
<keyword evidence="22" id="KW-0231">Viral genome packaging</keyword>
<dbReference type="GO" id="GO:0005524">
    <property type="term" value="F:ATP binding"/>
    <property type="evidence" value="ECO:0007669"/>
    <property type="project" value="UniProtKB-KW"/>
</dbReference>
<keyword evidence="19 25" id="KW-0190">Covalent protein-DNA linkage</keyword>
<comment type="cofactor">
    <cofactor evidence="1">
        <name>Mg(2+)</name>
        <dbReference type="ChEBI" id="CHEBI:18420"/>
    </cofactor>
</comment>
<dbReference type="SUPFAM" id="SSF52540">
    <property type="entry name" value="P-loop containing nucleoside triphosphate hydrolases"/>
    <property type="match status" value="1"/>
</dbReference>
<evidence type="ECO:0000256" key="26">
    <source>
        <dbReference type="SAM" id="MobiDB-lite"/>
    </source>
</evidence>
<sequence>MAQAQVTEQRKLQELFEKFKTEVADGEGIAWLFQQKQYTDKDNKPTKATPALRTTSQDLRLVYDSIDESITSATNLVTDDDLKFCKLTLGKTLLALDKHVRSHRWDANKVQFIWQIEKGATKKLHIHCCLGYFDKNEDTKDVHKSLGWFLKKLNKDIACVFSNHQCDQQDIKDPEARANNLKVWIEDGVTKPYKYYHKQTKQDYNKPINLREYVTIYLFNKNKITEEGMDGYYASGNGGFIDNLTTKERKGIRKLYLDEQSADIFDTDIDWEDGQNAPKVTDQTDSATSKTGTGLIWNSCATKVTSKREVANPAKQPSKKICSAQDTLDALYTLGCFTPEDMILKLSDRYLELSLEPNGTQKINTLLHMNQVRVSSNLNALDCIIKFNEAEDDQPLLATIKDMGLDEQQLKKALCTILTKQSGKRGCLWFYGPGGTGKTLLASLLCKSTVNYGMVTTSNPNFPWTDCGNRNIIWAEELGNIGNWVEDFKAITGGGDVKVDTKNKQPQSIKGCVIVTSNTNITKVTVGCVESSAHAEPLKQRMLKIRCMKPINPTTKVTPGMLKAWLSTWDGIPIKLNHEMPELYLETSGPNPSVTTATQSTGNLQPTTAETAESVNTTNCDTPKRGVSSVPPKQHKRPRHE</sequence>
<evidence type="ECO:0000256" key="23">
    <source>
        <dbReference type="ARBA" id="ARBA00032999"/>
    </source>
</evidence>
<dbReference type="GO" id="GO:0004519">
    <property type="term" value="F:endonuclease activity"/>
    <property type="evidence" value="ECO:0007669"/>
    <property type="project" value="UniProtKB-UniRule"/>
</dbReference>
<dbReference type="Pfam" id="PF01057">
    <property type="entry name" value="Parvo_NS1"/>
    <property type="match status" value="1"/>
</dbReference>
<evidence type="ECO:0000256" key="25">
    <source>
        <dbReference type="PROSITE-ProRule" id="PRU01366"/>
    </source>
</evidence>
<dbReference type="Gene3D" id="3.40.50.300">
    <property type="entry name" value="P-loop containing nucleotide triphosphate hydrolases"/>
    <property type="match status" value="1"/>
</dbReference>
<evidence type="ECO:0000256" key="6">
    <source>
        <dbReference type="ARBA" id="ARBA00022562"/>
    </source>
</evidence>
<keyword evidence="11 25" id="KW-0547">Nucleotide-binding</keyword>
<dbReference type="PROSITE" id="PS52022">
    <property type="entry name" value="PV_NS1_NUC"/>
    <property type="match status" value="1"/>
</dbReference>
<evidence type="ECO:0000256" key="19">
    <source>
        <dbReference type="ARBA" id="ARBA00023124"/>
    </source>
</evidence>
<name>A0A7M4CFC5_9VIRU</name>
<evidence type="ECO:0000256" key="4">
    <source>
        <dbReference type="ARBA" id="ARBA00012551"/>
    </source>
</evidence>
<evidence type="ECO:0000256" key="22">
    <source>
        <dbReference type="ARBA" id="ARBA00023219"/>
    </source>
</evidence>
<comment type="similarity">
    <text evidence="3">Belongs to the parvoviruses initiator protein NS1 family.</text>
</comment>
<dbReference type="GO" id="GO:0042025">
    <property type="term" value="C:host cell nucleus"/>
    <property type="evidence" value="ECO:0007669"/>
    <property type="project" value="UniProtKB-SubCell"/>
</dbReference>
<keyword evidence="15" id="KW-0067">ATP-binding</keyword>
<keyword evidence="7" id="KW-1188">Viral release from host cell</keyword>
<dbReference type="GO" id="GO:0039693">
    <property type="term" value="P:viral DNA genome replication"/>
    <property type="evidence" value="ECO:0007669"/>
    <property type="project" value="UniProtKB-KW"/>
</dbReference>
<evidence type="ECO:0000256" key="7">
    <source>
        <dbReference type="ARBA" id="ARBA00022612"/>
    </source>
</evidence>
<keyword evidence="14" id="KW-0347">Helicase</keyword>
<evidence type="ECO:0000256" key="5">
    <source>
        <dbReference type="ARBA" id="ARBA00020731"/>
    </source>
</evidence>
<dbReference type="GO" id="GO:0003678">
    <property type="term" value="F:DNA helicase activity"/>
    <property type="evidence" value="ECO:0007669"/>
    <property type="project" value="UniProtKB-EC"/>
</dbReference>
<reference evidence="29" key="1">
    <citation type="journal article" date="2020" name="Virus Evol.">
        <title>Multi-host dispersal of known and novel carnivore amdoparvoviruses.</title>
        <authorList>
            <person name="Canuti M."/>
            <person name="McDonald E."/>
            <person name="Graham S.M."/>
            <person name="Rodrigues B."/>
            <person name="Bouchard E."/>
            <person name="Neville R."/>
            <person name="Pitcher M."/>
            <person name="Whitney H.G."/>
            <person name="Marshall H.D."/>
            <person name="Lang A.S."/>
        </authorList>
    </citation>
    <scope>NUCLEOTIDE SEQUENCE</scope>
    <source>
        <strain evidence="29">MART17</strain>
    </source>
</reference>
<protein>
    <recommendedName>
        <fullName evidence="5">Initiator protein NS1</fullName>
        <ecNumber evidence="4">3.6.4.12</ecNumber>
    </recommendedName>
    <alternativeName>
        <fullName evidence="23">Non-structural protein NS1</fullName>
    </alternativeName>
</protein>
<evidence type="ECO:0000256" key="15">
    <source>
        <dbReference type="ARBA" id="ARBA00022840"/>
    </source>
</evidence>
<evidence type="ECO:0000256" key="11">
    <source>
        <dbReference type="ARBA" id="ARBA00022741"/>
    </source>
</evidence>
<keyword evidence="9 25" id="KW-0540">Nuclease</keyword>
<evidence type="ECO:0000256" key="24">
    <source>
        <dbReference type="ARBA" id="ARBA00047995"/>
    </source>
</evidence>
<feature type="domain" description="PV NS1-Nuc" evidence="28">
    <location>
        <begin position="19"/>
        <end position="263"/>
    </location>
</feature>
<evidence type="ECO:0000259" key="28">
    <source>
        <dbReference type="PROSITE" id="PS52022"/>
    </source>
</evidence>
<dbReference type="GO" id="GO:0046872">
    <property type="term" value="F:metal ion binding"/>
    <property type="evidence" value="ECO:0007669"/>
    <property type="project" value="UniProtKB-KW"/>
</dbReference>
<feature type="active site" description="For nuclease activity" evidence="25">
    <location>
        <position position="217"/>
    </location>
</feature>
<dbReference type="Gene3D" id="3.40.1310.20">
    <property type="match status" value="1"/>
</dbReference>
<feature type="short sequence motif" description="RCR-3" evidence="25">
    <location>
        <begin position="217"/>
        <end position="221"/>
    </location>
</feature>
<dbReference type="GO" id="GO:0016787">
    <property type="term" value="F:hydrolase activity"/>
    <property type="evidence" value="ECO:0007669"/>
    <property type="project" value="UniProtKB-KW"/>
</dbReference>
<evidence type="ECO:0000256" key="8">
    <source>
        <dbReference type="ARBA" id="ARBA00022705"/>
    </source>
</evidence>
<keyword evidence="12 25" id="KW-0255">Endonuclease</keyword>
<evidence type="ECO:0000256" key="1">
    <source>
        <dbReference type="ARBA" id="ARBA00001946"/>
    </source>
</evidence>
<dbReference type="GO" id="GO:0003677">
    <property type="term" value="F:DNA binding"/>
    <property type="evidence" value="ECO:0007669"/>
    <property type="project" value="UniProtKB-UniRule"/>
</dbReference>
<evidence type="ECO:0000256" key="3">
    <source>
        <dbReference type="ARBA" id="ARBA00009826"/>
    </source>
</evidence>
<keyword evidence="20 25" id="KW-0238">DNA-binding</keyword>
<accession>A0A7M4CFC5</accession>
<comment type="subcellular location">
    <subcellularLocation>
        <location evidence="2 25">Host nucleus</location>
    </subcellularLocation>
</comment>
<evidence type="ECO:0000256" key="10">
    <source>
        <dbReference type="ARBA" id="ARBA00022723"/>
    </source>
</evidence>
<keyword evidence="8 25" id="KW-0235">DNA replication</keyword>
<evidence type="ECO:0000256" key="12">
    <source>
        <dbReference type="ARBA" id="ARBA00022759"/>
    </source>
</evidence>
<dbReference type="EC" id="3.6.4.12" evidence="4"/>